<evidence type="ECO:0000313" key="1">
    <source>
        <dbReference type="EMBL" id="CAD0112757.1"/>
    </source>
</evidence>
<dbReference type="Proteomes" id="UP000745764">
    <property type="component" value="Unassembled WGS sequence"/>
</dbReference>
<protein>
    <submittedName>
        <fullName evidence="1">Uncharacterized protein</fullName>
    </submittedName>
</protein>
<proteinExistence type="predicted"/>
<keyword evidence="2" id="KW-1185">Reference proteome</keyword>
<organism evidence="1 2">
    <name type="scientific">Aureobasidium uvarum</name>
    <dbReference type="NCBI Taxonomy" id="2773716"/>
    <lineage>
        <taxon>Eukaryota</taxon>
        <taxon>Fungi</taxon>
        <taxon>Dikarya</taxon>
        <taxon>Ascomycota</taxon>
        <taxon>Pezizomycotina</taxon>
        <taxon>Dothideomycetes</taxon>
        <taxon>Dothideomycetidae</taxon>
        <taxon>Dothideales</taxon>
        <taxon>Saccotheciaceae</taxon>
        <taxon>Aureobasidium</taxon>
    </lineage>
</organism>
<reference evidence="1" key="1">
    <citation type="submission" date="2020-06" db="EMBL/GenBank/DDBJ databases">
        <authorList>
            <person name="Onetto C."/>
        </authorList>
    </citation>
    <scope>NUCLEOTIDE SEQUENCE</scope>
</reference>
<gene>
    <name evidence="1" type="ORF">AWRI4620_LOCUS7012</name>
</gene>
<accession>A0A9N8KMR3</accession>
<name>A0A9N8KMR3_9PEZI</name>
<dbReference type="AlphaFoldDB" id="A0A9N8KMR3"/>
<sequence length="350" mass="40754">MHSIPQRSRLDEDTWIAEFNEWAQHSETLVDTLNSDDFKLIIEAASFVNVEYKLMTLASMFKYIDSDDAAITGLTDEIELLELENKYLDDTIGKMIAEFPSISTKLLDEYVLLQKHARRTTNSESEFYAIMTWSCLFPPGCQHLMRVRAVHTRRIENLSAKRDRIASGRDHSNHWSSNMSLIRWDVDKWPHGYGYERSPMPNGLAYFDPPSLTEDNLAQVLSYIRSSAFIRCERRRSALLRLQQDRGGLSDFVVPSHVDAWYHRSFKWLTRTLPILFSTSSPYAAQYNDLRDELKAMHHRWIAEAEYQRPRVLVTKNACFLLSRDKTSIRREVGQFSLPARHTPICIELD</sequence>
<evidence type="ECO:0000313" key="2">
    <source>
        <dbReference type="Proteomes" id="UP000745764"/>
    </source>
</evidence>
<dbReference type="OrthoDB" id="3876388at2759"/>
<comment type="caution">
    <text evidence="1">The sequence shown here is derived from an EMBL/GenBank/DDBJ whole genome shotgun (WGS) entry which is preliminary data.</text>
</comment>
<dbReference type="EMBL" id="CAINUL010000015">
    <property type="protein sequence ID" value="CAD0112757.1"/>
    <property type="molecule type" value="Genomic_DNA"/>
</dbReference>